<organism evidence="1 2">
    <name type="scientific">Sinobacterium norvegicum</name>
    <dbReference type="NCBI Taxonomy" id="1641715"/>
    <lineage>
        <taxon>Bacteria</taxon>
        <taxon>Pseudomonadati</taxon>
        <taxon>Pseudomonadota</taxon>
        <taxon>Gammaproteobacteria</taxon>
        <taxon>Cellvibrionales</taxon>
        <taxon>Spongiibacteraceae</taxon>
        <taxon>Sinobacterium</taxon>
    </lineage>
</organism>
<reference evidence="1" key="1">
    <citation type="submission" date="2021-12" db="EMBL/GenBank/DDBJ databases">
        <authorList>
            <person name="Rodrigo-Torres L."/>
            <person name="Arahal R. D."/>
            <person name="Lucena T."/>
        </authorList>
    </citation>
    <scope>NUCLEOTIDE SEQUENCE</scope>
    <source>
        <strain evidence="1">CECT 8267</strain>
    </source>
</reference>
<dbReference type="EMBL" id="CAKLPX010000004">
    <property type="protein sequence ID" value="CAH0992956.1"/>
    <property type="molecule type" value="Genomic_DNA"/>
</dbReference>
<protein>
    <submittedName>
        <fullName evidence="1">Uncharacterized protein</fullName>
    </submittedName>
</protein>
<name>A0ABM9AIB5_9GAMM</name>
<sequence length="56" mass="6752">MPSIKNIWTREMVNKVEKSLDERKSQCERRISNTPLPSVIERRSGYDRRRLTTKNF</sequence>
<proteinExistence type="predicted"/>
<accession>A0ABM9AIB5</accession>
<evidence type="ECO:0000313" key="1">
    <source>
        <dbReference type="EMBL" id="CAH0992956.1"/>
    </source>
</evidence>
<evidence type="ECO:0000313" key="2">
    <source>
        <dbReference type="Proteomes" id="UP000838100"/>
    </source>
</evidence>
<keyword evidence="2" id="KW-1185">Reference proteome</keyword>
<comment type="caution">
    <text evidence="1">The sequence shown here is derived from an EMBL/GenBank/DDBJ whole genome shotgun (WGS) entry which is preliminary data.</text>
</comment>
<dbReference type="Proteomes" id="UP000838100">
    <property type="component" value="Unassembled WGS sequence"/>
</dbReference>
<dbReference type="RefSeq" id="WP_237445639.1">
    <property type="nucleotide sequence ID" value="NZ_CAKLPX010000004.1"/>
</dbReference>
<gene>
    <name evidence="1" type="ORF">SIN8267_03095</name>
</gene>